<feature type="transmembrane region" description="Helical" evidence="10">
    <location>
        <begin position="156"/>
        <end position="176"/>
    </location>
</feature>
<dbReference type="GO" id="GO:1902600">
    <property type="term" value="P:proton transmembrane transport"/>
    <property type="evidence" value="ECO:0007669"/>
    <property type="project" value="InterPro"/>
</dbReference>
<dbReference type="PANTHER" id="PTHR43562:SF3">
    <property type="entry name" value="SODIUM ION_PROTON EXCHANGER (EUROFUNG)"/>
    <property type="match status" value="1"/>
</dbReference>
<evidence type="ECO:0000256" key="1">
    <source>
        <dbReference type="ARBA" id="ARBA00004141"/>
    </source>
</evidence>
<evidence type="ECO:0000256" key="2">
    <source>
        <dbReference type="ARBA" id="ARBA00022448"/>
    </source>
</evidence>
<accession>A0A1J5QFS7</accession>
<protein>
    <submittedName>
        <fullName evidence="12">Sodium/hydrogen exchanger family protein</fullName>
    </submittedName>
</protein>
<keyword evidence="6" id="KW-0915">Sodium</keyword>
<evidence type="ECO:0000256" key="3">
    <source>
        <dbReference type="ARBA" id="ARBA00022449"/>
    </source>
</evidence>
<organism evidence="12">
    <name type="scientific">mine drainage metagenome</name>
    <dbReference type="NCBI Taxonomy" id="410659"/>
    <lineage>
        <taxon>unclassified sequences</taxon>
        <taxon>metagenomes</taxon>
        <taxon>ecological metagenomes</taxon>
    </lineage>
</organism>
<dbReference type="PANTHER" id="PTHR43562">
    <property type="entry name" value="NAPA-TYPE SODIUM/HYDROGEN ANTIPORTER"/>
    <property type="match status" value="1"/>
</dbReference>
<proteinExistence type="predicted"/>
<sequence length="219" mass="23662">MLQSGTAVHLATSLAALLALVTLLRLGFIWLGRHVVPYAPGSEFSLLLTFGVVAAYLTYQLGVYYLVGAFLAGVLAKSLSERLPTLASTANLHAIELFASFFVPFYFFNRGIVTPHQAFGIEAIGLGLALSAVLLPLRIAIVWAQRRWIQGEDRATSLRVATALTPTLVFTLVIASLLRERYGIAQSWYGALLVYAGISTIIPAWLMARRQPAAQSAAA</sequence>
<evidence type="ECO:0000256" key="9">
    <source>
        <dbReference type="ARBA" id="ARBA00023201"/>
    </source>
</evidence>
<feature type="transmembrane region" description="Helical" evidence="10">
    <location>
        <begin position="7"/>
        <end position="32"/>
    </location>
</feature>
<comment type="caution">
    <text evidence="12">The sequence shown here is derived from an EMBL/GenBank/DDBJ whole genome shotgun (WGS) entry which is preliminary data.</text>
</comment>
<evidence type="ECO:0000256" key="5">
    <source>
        <dbReference type="ARBA" id="ARBA00022989"/>
    </source>
</evidence>
<feature type="transmembrane region" description="Helical" evidence="10">
    <location>
        <begin position="86"/>
        <end position="107"/>
    </location>
</feature>
<dbReference type="InterPro" id="IPR006153">
    <property type="entry name" value="Cation/H_exchanger_TM"/>
</dbReference>
<dbReference type="GO" id="GO:0015297">
    <property type="term" value="F:antiporter activity"/>
    <property type="evidence" value="ECO:0007669"/>
    <property type="project" value="UniProtKB-KW"/>
</dbReference>
<dbReference type="AlphaFoldDB" id="A0A1J5QFS7"/>
<dbReference type="InterPro" id="IPR038770">
    <property type="entry name" value="Na+/solute_symporter_sf"/>
</dbReference>
<name>A0A1J5QFS7_9ZZZZ</name>
<feature type="transmembrane region" description="Helical" evidence="10">
    <location>
        <begin position="188"/>
        <end position="208"/>
    </location>
</feature>
<keyword evidence="2" id="KW-0813">Transport</keyword>
<evidence type="ECO:0000256" key="6">
    <source>
        <dbReference type="ARBA" id="ARBA00023053"/>
    </source>
</evidence>
<feature type="transmembrane region" description="Helical" evidence="10">
    <location>
        <begin position="119"/>
        <end position="144"/>
    </location>
</feature>
<dbReference type="EMBL" id="MLJW01000810">
    <property type="protein sequence ID" value="OIQ82390.1"/>
    <property type="molecule type" value="Genomic_DNA"/>
</dbReference>
<keyword evidence="7" id="KW-0406">Ion transport</keyword>
<keyword evidence="5 10" id="KW-1133">Transmembrane helix</keyword>
<dbReference type="Pfam" id="PF00999">
    <property type="entry name" value="Na_H_Exchanger"/>
    <property type="match status" value="1"/>
</dbReference>
<gene>
    <name evidence="12" type="ORF">GALL_358230</name>
</gene>
<evidence type="ECO:0000256" key="8">
    <source>
        <dbReference type="ARBA" id="ARBA00023136"/>
    </source>
</evidence>
<dbReference type="GO" id="GO:0016020">
    <property type="term" value="C:membrane"/>
    <property type="evidence" value="ECO:0007669"/>
    <property type="project" value="UniProtKB-SubCell"/>
</dbReference>
<dbReference type="GO" id="GO:0006814">
    <property type="term" value="P:sodium ion transport"/>
    <property type="evidence" value="ECO:0007669"/>
    <property type="project" value="UniProtKB-KW"/>
</dbReference>
<comment type="subcellular location">
    <subcellularLocation>
        <location evidence="1">Membrane</location>
        <topology evidence="1">Multi-pass membrane protein</topology>
    </subcellularLocation>
</comment>
<evidence type="ECO:0000256" key="4">
    <source>
        <dbReference type="ARBA" id="ARBA00022692"/>
    </source>
</evidence>
<evidence type="ECO:0000256" key="10">
    <source>
        <dbReference type="SAM" id="Phobius"/>
    </source>
</evidence>
<feature type="transmembrane region" description="Helical" evidence="10">
    <location>
        <begin position="44"/>
        <end position="74"/>
    </location>
</feature>
<keyword evidence="4 10" id="KW-0812">Transmembrane</keyword>
<keyword evidence="3" id="KW-0050">Antiport</keyword>
<dbReference type="Gene3D" id="1.20.1530.20">
    <property type="match status" value="1"/>
</dbReference>
<keyword evidence="8 10" id="KW-0472">Membrane</keyword>
<keyword evidence="9" id="KW-0739">Sodium transport</keyword>
<feature type="domain" description="Cation/H+ exchanger transmembrane" evidence="11">
    <location>
        <begin position="6"/>
        <end position="206"/>
    </location>
</feature>
<evidence type="ECO:0000259" key="11">
    <source>
        <dbReference type="Pfam" id="PF00999"/>
    </source>
</evidence>
<evidence type="ECO:0000256" key="7">
    <source>
        <dbReference type="ARBA" id="ARBA00023065"/>
    </source>
</evidence>
<evidence type="ECO:0000313" key="12">
    <source>
        <dbReference type="EMBL" id="OIQ82390.1"/>
    </source>
</evidence>
<reference evidence="12" key="1">
    <citation type="submission" date="2016-10" db="EMBL/GenBank/DDBJ databases">
        <title>Sequence of Gallionella enrichment culture.</title>
        <authorList>
            <person name="Poehlein A."/>
            <person name="Muehling M."/>
            <person name="Daniel R."/>
        </authorList>
    </citation>
    <scope>NUCLEOTIDE SEQUENCE</scope>
</reference>